<keyword evidence="2" id="KW-1185">Reference proteome</keyword>
<protein>
    <submittedName>
        <fullName evidence="1">Uncharacterized protein</fullName>
    </submittedName>
</protein>
<evidence type="ECO:0000313" key="2">
    <source>
        <dbReference type="Proteomes" id="UP000059542"/>
    </source>
</evidence>
<dbReference type="OrthoDB" id="767565at2"/>
<dbReference type="EMBL" id="CP013909">
    <property type="protein sequence ID" value="ALW85688.1"/>
    <property type="molecule type" value="Genomic_DNA"/>
</dbReference>
<reference evidence="1 2" key="1">
    <citation type="submission" date="2015-12" db="EMBL/GenBank/DDBJ databases">
        <authorList>
            <person name="Shamseldin A."/>
            <person name="Moawad H."/>
            <person name="Abd El-Rahim W.M."/>
            <person name="Sadowsky M.J."/>
        </authorList>
    </citation>
    <scope>NUCLEOTIDE SEQUENCE [LARGE SCALE GENOMIC DNA]</scope>
    <source>
        <strain evidence="1 2">DG5B</strain>
    </source>
</reference>
<accession>A0A0U4C5X3</accession>
<dbReference type="Proteomes" id="UP000059542">
    <property type="component" value="Chromosome"/>
</dbReference>
<evidence type="ECO:0000313" key="1">
    <source>
        <dbReference type="EMBL" id="ALW85688.1"/>
    </source>
</evidence>
<proteinExistence type="predicted"/>
<dbReference type="AlphaFoldDB" id="A0A0U4C5X3"/>
<dbReference type="STRING" id="1411621.AUC43_11675"/>
<sequence length="144" mass="16308">MVYPQEIFLRMEVVWKDEHILEVEFTASNAFFKGTTQAYDTSESLSDLANKLVDFPDKEASIFHQAGAKDGYAYCSMRFYPIGGGLIGVFIQLEENVSTAYRKEEKSKLALELIVEPNAIDNFYKQLKTMAHKQEGIALLVGRV</sequence>
<gene>
    <name evidence="1" type="ORF">AUC43_11675</name>
</gene>
<name>A0A0U4C5X3_9BACT</name>
<dbReference type="KEGG" id="hyg:AUC43_11675"/>
<organism evidence="1 2">
    <name type="scientific">Hymenobacter sedentarius</name>
    <dbReference type="NCBI Taxonomy" id="1411621"/>
    <lineage>
        <taxon>Bacteria</taxon>
        <taxon>Pseudomonadati</taxon>
        <taxon>Bacteroidota</taxon>
        <taxon>Cytophagia</taxon>
        <taxon>Cytophagales</taxon>
        <taxon>Hymenobacteraceae</taxon>
        <taxon>Hymenobacter</taxon>
    </lineage>
</organism>